<protein>
    <recommendedName>
        <fullName evidence="9">D-amino-acid oxidase</fullName>
        <ecNumber evidence="8">1.4.3.3</ecNumber>
    </recommendedName>
</protein>
<dbReference type="GO" id="GO:0009228">
    <property type="term" value="P:thiamine biosynthetic process"/>
    <property type="evidence" value="ECO:0007669"/>
    <property type="project" value="UniProtKB-KW"/>
</dbReference>
<dbReference type="Proteomes" id="UP000636264">
    <property type="component" value="Unassembled WGS sequence"/>
</dbReference>
<dbReference type="SUPFAM" id="SSF54373">
    <property type="entry name" value="FAD-linked reductases, C-terminal domain"/>
    <property type="match status" value="1"/>
</dbReference>
<dbReference type="EMBL" id="BMIF01000006">
    <property type="protein sequence ID" value="GGA67280.1"/>
    <property type="molecule type" value="Genomic_DNA"/>
</dbReference>
<evidence type="ECO:0000256" key="2">
    <source>
        <dbReference type="ARBA" id="ARBA00004948"/>
    </source>
</evidence>
<dbReference type="InterPro" id="IPR036188">
    <property type="entry name" value="FAD/NAD-bd_sf"/>
</dbReference>
<dbReference type="NCBIfam" id="TIGR02352">
    <property type="entry name" value="thiamin_ThiO"/>
    <property type="match status" value="1"/>
</dbReference>
<comment type="similarity">
    <text evidence="3">Belongs to the DAMOX/DASOX family.</text>
</comment>
<dbReference type="Gene3D" id="3.50.50.60">
    <property type="entry name" value="FAD/NAD(P)-binding domain"/>
    <property type="match status" value="2"/>
</dbReference>
<comment type="cofactor">
    <cofactor evidence="1">
        <name>FAD</name>
        <dbReference type="ChEBI" id="CHEBI:57692"/>
    </cofactor>
</comment>
<dbReference type="InterPro" id="IPR023209">
    <property type="entry name" value="DAO"/>
</dbReference>
<evidence type="ECO:0000256" key="5">
    <source>
        <dbReference type="ARBA" id="ARBA00022827"/>
    </source>
</evidence>
<name>A0A916RRW3_9HYPH</name>
<dbReference type="Pfam" id="PF01266">
    <property type="entry name" value="DAO"/>
    <property type="match status" value="1"/>
</dbReference>
<gene>
    <name evidence="12" type="ORF">GCM10011385_21460</name>
</gene>
<comment type="pathway">
    <text evidence="2">Cofactor biosynthesis; thiamine diphosphate biosynthesis.</text>
</comment>
<evidence type="ECO:0000256" key="9">
    <source>
        <dbReference type="ARBA" id="ARBA00039751"/>
    </source>
</evidence>
<dbReference type="RefSeq" id="WP_188721066.1">
    <property type="nucleotide sequence ID" value="NZ_BMIF01000006.1"/>
</dbReference>
<evidence type="ECO:0000256" key="8">
    <source>
        <dbReference type="ARBA" id="ARBA00039101"/>
    </source>
</evidence>
<evidence type="ECO:0000256" key="4">
    <source>
        <dbReference type="ARBA" id="ARBA00022630"/>
    </source>
</evidence>
<dbReference type="GO" id="GO:0071949">
    <property type="term" value="F:FAD binding"/>
    <property type="evidence" value="ECO:0007669"/>
    <property type="project" value="InterPro"/>
</dbReference>
<keyword evidence="4" id="KW-0285">Flavoprotein</keyword>
<evidence type="ECO:0000256" key="3">
    <source>
        <dbReference type="ARBA" id="ARBA00006730"/>
    </source>
</evidence>
<comment type="caution">
    <text evidence="12">The sequence shown here is derived from an EMBL/GenBank/DDBJ whole genome shotgun (WGS) entry which is preliminary data.</text>
</comment>
<evidence type="ECO:0000259" key="11">
    <source>
        <dbReference type="Pfam" id="PF01266"/>
    </source>
</evidence>
<dbReference type="Gene3D" id="3.30.9.10">
    <property type="entry name" value="D-Amino Acid Oxidase, subunit A, domain 2"/>
    <property type="match status" value="2"/>
</dbReference>
<evidence type="ECO:0000256" key="6">
    <source>
        <dbReference type="ARBA" id="ARBA00022977"/>
    </source>
</evidence>
<comment type="catalytic activity">
    <reaction evidence="10">
        <text>a D-alpha-amino acid + O2 + H2O = a 2-oxocarboxylate + H2O2 + NH4(+)</text>
        <dbReference type="Rhea" id="RHEA:21816"/>
        <dbReference type="ChEBI" id="CHEBI:15377"/>
        <dbReference type="ChEBI" id="CHEBI:15379"/>
        <dbReference type="ChEBI" id="CHEBI:16240"/>
        <dbReference type="ChEBI" id="CHEBI:28938"/>
        <dbReference type="ChEBI" id="CHEBI:35179"/>
        <dbReference type="ChEBI" id="CHEBI:59871"/>
        <dbReference type="EC" id="1.4.3.3"/>
    </reaction>
    <physiologicalReaction direction="left-to-right" evidence="10">
        <dbReference type="Rhea" id="RHEA:21817"/>
    </physiologicalReaction>
</comment>
<dbReference type="EC" id="1.4.3.3" evidence="8"/>
<dbReference type="InterPro" id="IPR012727">
    <property type="entry name" value="Gly_oxidase_ThiO"/>
</dbReference>
<evidence type="ECO:0000313" key="13">
    <source>
        <dbReference type="Proteomes" id="UP000636264"/>
    </source>
</evidence>
<reference evidence="12" key="1">
    <citation type="journal article" date="2014" name="Int. J. Syst. Evol. Microbiol.">
        <title>Complete genome sequence of Corynebacterium casei LMG S-19264T (=DSM 44701T), isolated from a smear-ripened cheese.</title>
        <authorList>
            <consortium name="US DOE Joint Genome Institute (JGI-PGF)"/>
            <person name="Walter F."/>
            <person name="Albersmeier A."/>
            <person name="Kalinowski J."/>
            <person name="Ruckert C."/>
        </authorList>
    </citation>
    <scope>NUCLEOTIDE SEQUENCE</scope>
    <source>
        <strain evidence="12">CGMCC 1.15320</strain>
    </source>
</reference>
<dbReference type="PANTHER" id="PTHR11530:SF11">
    <property type="entry name" value="D-ASPARTATE OXIDASE"/>
    <property type="match status" value="1"/>
</dbReference>
<proteinExistence type="inferred from homology"/>
<reference evidence="12" key="2">
    <citation type="submission" date="2020-09" db="EMBL/GenBank/DDBJ databases">
        <authorList>
            <person name="Sun Q."/>
            <person name="Zhou Y."/>
        </authorList>
    </citation>
    <scope>NUCLEOTIDE SEQUENCE</scope>
    <source>
        <strain evidence="12">CGMCC 1.15320</strain>
    </source>
</reference>
<feature type="domain" description="FAD dependent oxidoreductase" evidence="11">
    <location>
        <begin position="5"/>
        <end position="313"/>
    </location>
</feature>
<accession>A0A916RRW3</accession>
<evidence type="ECO:0000256" key="1">
    <source>
        <dbReference type="ARBA" id="ARBA00001974"/>
    </source>
</evidence>
<keyword evidence="6" id="KW-0784">Thiamine biosynthesis</keyword>
<evidence type="ECO:0000256" key="7">
    <source>
        <dbReference type="ARBA" id="ARBA00023002"/>
    </source>
</evidence>
<keyword evidence="7" id="KW-0560">Oxidoreductase</keyword>
<dbReference type="GO" id="GO:0046416">
    <property type="term" value="P:D-amino acid metabolic process"/>
    <property type="evidence" value="ECO:0007669"/>
    <property type="project" value="InterPro"/>
</dbReference>
<dbReference type="AlphaFoldDB" id="A0A916RRW3"/>
<organism evidence="12 13">
    <name type="scientific">Nitratireductor aestuarii</name>
    <dbReference type="NCBI Taxonomy" id="1735103"/>
    <lineage>
        <taxon>Bacteria</taxon>
        <taxon>Pseudomonadati</taxon>
        <taxon>Pseudomonadota</taxon>
        <taxon>Alphaproteobacteria</taxon>
        <taxon>Hyphomicrobiales</taxon>
        <taxon>Phyllobacteriaceae</taxon>
        <taxon>Nitratireductor</taxon>
    </lineage>
</organism>
<dbReference type="InterPro" id="IPR006076">
    <property type="entry name" value="FAD-dep_OxRdtase"/>
</dbReference>
<dbReference type="GO" id="GO:0003884">
    <property type="term" value="F:D-amino-acid oxidase activity"/>
    <property type="evidence" value="ECO:0007669"/>
    <property type="project" value="UniProtKB-EC"/>
</dbReference>
<evidence type="ECO:0000256" key="10">
    <source>
        <dbReference type="ARBA" id="ARBA00049547"/>
    </source>
</evidence>
<keyword evidence="13" id="KW-1185">Reference proteome</keyword>
<sequence>MKGSVTILGAGIMGLSIAAELTQRGVTCSIHDPEGGPGPHGCSWWAGGMLAPFCEAESAEDTVIRLGIEAAEWWEHMGAEVHHTGTLVLALARDHAELDRFARLTRNHEQLDGCAIAELEPELEQRFHRGLFYRDEAHLTPRQALQALAAKLHEKCISIRREAPSEVTPGLIVDARGLAARDALPDLRGVRGEMLVVRCPEVRLNRTIRLLHPRIPLYVVPRGDGVYMLGATMLESGAKTRVTARAAIELLSAAYALHPAFAEAEILELGADARPAFPDNLPRLRRRGGTLFANGLYRHGYLLAPAVARMAADHITTGEIPELMDEHNPEWRTA</sequence>
<dbReference type="PANTHER" id="PTHR11530">
    <property type="entry name" value="D-AMINO ACID OXIDASE"/>
    <property type="match status" value="1"/>
</dbReference>
<evidence type="ECO:0000313" key="12">
    <source>
        <dbReference type="EMBL" id="GGA67280.1"/>
    </source>
</evidence>
<keyword evidence="5" id="KW-0274">FAD</keyword>
<dbReference type="SUPFAM" id="SSF51905">
    <property type="entry name" value="FAD/NAD(P)-binding domain"/>
    <property type="match status" value="1"/>
</dbReference>